<dbReference type="InterPro" id="IPR011993">
    <property type="entry name" value="PH-like_dom_sf"/>
</dbReference>
<dbReference type="EMBL" id="CABPRJ010001895">
    <property type="protein sequence ID" value="VVC39349.1"/>
    <property type="molecule type" value="Genomic_DNA"/>
</dbReference>
<protein>
    <submittedName>
        <fullName evidence="1">PH domain-like</fullName>
    </submittedName>
</protein>
<evidence type="ECO:0000313" key="1">
    <source>
        <dbReference type="EMBL" id="VVC39349.1"/>
    </source>
</evidence>
<keyword evidence="2" id="KW-1185">Reference proteome</keyword>
<gene>
    <name evidence="1" type="ORF">CINCED_3A003782</name>
</gene>
<accession>A0A5E4NCP3</accession>
<reference evidence="1 2" key="1">
    <citation type="submission" date="2019-08" db="EMBL/GenBank/DDBJ databases">
        <authorList>
            <person name="Alioto T."/>
            <person name="Alioto T."/>
            <person name="Gomez Garrido J."/>
        </authorList>
    </citation>
    <scope>NUCLEOTIDE SEQUENCE [LARGE SCALE GENOMIC DNA]</scope>
</reference>
<proteinExistence type="predicted"/>
<name>A0A5E4NCP3_9HEMI</name>
<dbReference type="Proteomes" id="UP000325440">
    <property type="component" value="Unassembled WGS sequence"/>
</dbReference>
<dbReference type="Gene3D" id="2.30.29.30">
    <property type="entry name" value="Pleckstrin-homology domain (PH domain)/Phosphotyrosine-binding domain (PTB)"/>
    <property type="match status" value="1"/>
</dbReference>
<dbReference type="OrthoDB" id="8121857at2759"/>
<organism evidence="1 2">
    <name type="scientific">Cinara cedri</name>
    <dbReference type="NCBI Taxonomy" id="506608"/>
    <lineage>
        <taxon>Eukaryota</taxon>
        <taxon>Metazoa</taxon>
        <taxon>Ecdysozoa</taxon>
        <taxon>Arthropoda</taxon>
        <taxon>Hexapoda</taxon>
        <taxon>Insecta</taxon>
        <taxon>Pterygota</taxon>
        <taxon>Neoptera</taxon>
        <taxon>Paraneoptera</taxon>
        <taxon>Hemiptera</taxon>
        <taxon>Sternorrhyncha</taxon>
        <taxon>Aphidomorpha</taxon>
        <taxon>Aphidoidea</taxon>
        <taxon>Aphididae</taxon>
        <taxon>Lachninae</taxon>
        <taxon>Cinara</taxon>
    </lineage>
</organism>
<dbReference type="AlphaFoldDB" id="A0A5E4NCP3"/>
<evidence type="ECO:0000313" key="2">
    <source>
        <dbReference type="Proteomes" id="UP000325440"/>
    </source>
</evidence>
<sequence length="194" mass="21819">MGDSSYNSPVRSSYGSPARSLKMLDRVYGSPVRSYCGDHSSATESEGEDFASLDPLQTEIPGSPDQTVIDGWLKFRDNKKWRHRWGVMTKLSPAAEGQLQCAVPLAFNRVVVSTYTCRGLNNNNNTWGESVLKCGNLHKYNNAVRVFCMRRASLELFKLTKYTVVSSSSSSMLRPFFKWAFTSLLMSLHIYNAH</sequence>